<dbReference type="GO" id="GO:0016314">
    <property type="term" value="F:phosphatidylinositol-3,4,5-trisphosphate 3-phosphatase activity"/>
    <property type="evidence" value="ECO:0007669"/>
    <property type="project" value="TreeGrafter"/>
</dbReference>
<sequence>MARTGLMISSLLLYLKFFPTAEESMDYYNQKRCIDGKGLVLPSQIRYVKYFERILTYFNGENQPGRRCMLRGFRLHKCPYWVRPSITISNHNGVLFSTKKHPRTKELMPEDFWFSAPRKGIMVFALPGEPGLTELAGDFKVHFNDRQGDFYCWLNTTMMENRMILNTSDLDGFDKRKLPSPGFQVEVVLVDYDGSLPARAPRPTTNTESNEDSAAAAATATATATEKVTHLLIKRSLGAQIRMMFSDSDSESTKDKQAKMAGGADGASKEANPPPQKHQKKKRQASK</sequence>
<evidence type="ECO:0000313" key="6">
    <source>
        <dbReference type="Proteomes" id="UP001140949"/>
    </source>
</evidence>
<gene>
    <name evidence="5" type="ORF">M6B38_174270</name>
</gene>
<feature type="region of interest" description="Disordered" evidence="2">
    <location>
        <begin position="195"/>
        <end position="221"/>
    </location>
</feature>
<dbReference type="EMBL" id="JANAVB010034617">
    <property type="protein sequence ID" value="KAJ6806391.1"/>
    <property type="molecule type" value="Genomic_DNA"/>
</dbReference>
<name>A0AAX6ER31_IRIPA</name>
<dbReference type="PANTHER" id="PTHR12305:SF96">
    <property type="entry name" value="PHOSPHATIDYLINOSITOL 3,4,5-TRISPHOSPHATE 3-PHOSPHATASE AND PROTEIN-TYROSINE-PHOSPHATASE PTEN2A"/>
    <property type="match status" value="1"/>
</dbReference>
<feature type="chain" id="PRO_5043567840" evidence="3">
    <location>
        <begin position="23"/>
        <end position="287"/>
    </location>
</feature>
<dbReference type="Pfam" id="PF22918">
    <property type="entry name" value="PTEN2_C2"/>
    <property type="match status" value="1"/>
</dbReference>
<dbReference type="AlphaFoldDB" id="A0AAX6ER31"/>
<dbReference type="SMART" id="SM01326">
    <property type="entry name" value="PTEN_C2"/>
    <property type="match status" value="1"/>
</dbReference>
<evidence type="ECO:0000256" key="3">
    <source>
        <dbReference type="SAM" id="SignalP"/>
    </source>
</evidence>
<comment type="caution">
    <text evidence="5">The sequence shown here is derived from an EMBL/GenBank/DDBJ whole genome shotgun (WGS) entry which is preliminary data.</text>
</comment>
<dbReference type="PANTHER" id="PTHR12305">
    <property type="entry name" value="PHOSPHATASE WITH HOMOLOGY TO TENSIN"/>
    <property type="match status" value="1"/>
</dbReference>
<dbReference type="InterPro" id="IPR055183">
    <property type="entry name" value="PTEN2A/B_C2"/>
</dbReference>
<dbReference type="InterPro" id="IPR051281">
    <property type="entry name" value="Dual-spec_lipid-protein_phosph"/>
</dbReference>
<keyword evidence="3" id="KW-0732">Signal</keyword>
<keyword evidence="6" id="KW-1185">Reference proteome</keyword>
<feature type="region of interest" description="Disordered" evidence="2">
    <location>
        <begin position="245"/>
        <end position="287"/>
    </location>
</feature>
<protein>
    <submittedName>
        <fullName evidence="5">Phosphatidylinositol 3,4,5-trisphosphate 3-phosphatase and protein-tyrosine-phosphatase PTEN2A</fullName>
    </submittedName>
</protein>
<dbReference type="Gene3D" id="2.60.40.1110">
    <property type="match status" value="1"/>
</dbReference>
<dbReference type="GO" id="GO:0005829">
    <property type="term" value="C:cytosol"/>
    <property type="evidence" value="ECO:0007669"/>
    <property type="project" value="TreeGrafter"/>
</dbReference>
<reference evidence="5" key="2">
    <citation type="submission" date="2023-04" db="EMBL/GenBank/DDBJ databases">
        <authorList>
            <person name="Bruccoleri R.E."/>
            <person name="Oakeley E.J."/>
            <person name="Faust A.-M."/>
            <person name="Dessus-Babus S."/>
            <person name="Altorfer M."/>
            <person name="Burckhardt D."/>
            <person name="Oertli M."/>
            <person name="Naumann U."/>
            <person name="Petersen F."/>
            <person name="Wong J."/>
        </authorList>
    </citation>
    <scope>NUCLEOTIDE SEQUENCE</scope>
    <source>
        <strain evidence="5">GSM-AAB239-AS_SAM_17_03QT</strain>
        <tissue evidence="5">Leaf</tissue>
    </source>
</reference>
<dbReference type="InterPro" id="IPR035892">
    <property type="entry name" value="C2_domain_sf"/>
</dbReference>
<feature type="domain" description="C2 tensin-type" evidence="4">
    <location>
        <begin position="65"/>
        <end position="192"/>
    </location>
</feature>
<dbReference type="GO" id="GO:0004721">
    <property type="term" value="F:phosphoprotein phosphatase activity"/>
    <property type="evidence" value="ECO:0007669"/>
    <property type="project" value="UniProtKB-KW"/>
</dbReference>
<dbReference type="InterPro" id="IPR014020">
    <property type="entry name" value="Tensin_C2-dom"/>
</dbReference>
<dbReference type="PROSITE" id="PS51182">
    <property type="entry name" value="C2_TENSIN"/>
    <property type="match status" value="1"/>
</dbReference>
<evidence type="ECO:0000313" key="5">
    <source>
        <dbReference type="EMBL" id="KAJ6806391.1"/>
    </source>
</evidence>
<proteinExistence type="predicted"/>
<keyword evidence="1" id="KW-0904">Protein phosphatase</keyword>
<dbReference type="SUPFAM" id="SSF52799">
    <property type="entry name" value="(Phosphotyrosine protein) phosphatases II"/>
    <property type="match status" value="1"/>
</dbReference>
<reference evidence="5" key="1">
    <citation type="journal article" date="2023" name="GigaByte">
        <title>Genome assembly of the bearded iris, Iris pallida Lam.</title>
        <authorList>
            <person name="Bruccoleri R.E."/>
            <person name="Oakeley E.J."/>
            <person name="Faust A.M.E."/>
            <person name="Altorfer M."/>
            <person name="Dessus-Babus S."/>
            <person name="Burckhardt D."/>
            <person name="Oertli M."/>
            <person name="Naumann U."/>
            <person name="Petersen F."/>
            <person name="Wong J."/>
        </authorList>
    </citation>
    <scope>NUCLEOTIDE SEQUENCE</scope>
    <source>
        <strain evidence="5">GSM-AAB239-AS_SAM_17_03QT</strain>
    </source>
</reference>
<evidence type="ECO:0000256" key="1">
    <source>
        <dbReference type="ARBA" id="ARBA00022912"/>
    </source>
</evidence>
<dbReference type="Proteomes" id="UP001140949">
    <property type="component" value="Unassembled WGS sequence"/>
</dbReference>
<feature type="compositionally biased region" description="Basic residues" evidence="2">
    <location>
        <begin position="277"/>
        <end position="287"/>
    </location>
</feature>
<organism evidence="5 6">
    <name type="scientific">Iris pallida</name>
    <name type="common">Sweet iris</name>
    <dbReference type="NCBI Taxonomy" id="29817"/>
    <lineage>
        <taxon>Eukaryota</taxon>
        <taxon>Viridiplantae</taxon>
        <taxon>Streptophyta</taxon>
        <taxon>Embryophyta</taxon>
        <taxon>Tracheophyta</taxon>
        <taxon>Spermatophyta</taxon>
        <taxon>Magnoliopsida</taxon>
        <taxon>Liliopsida</taxon>
        <taxon>Asparagales</taxon>
        <taxon>Iridaceae</taxon>
        <taxon>Iridoideae</taxon>
        <taxon>Irideae</taxon>
        <taxon>Iris</taxon>
    </lineage>
</organism>
<dbReference type="SUPFAM" id="SSF49562">
    <property type="entry name" value="C2 domain (Calcium/lipid-binding domain, CaLB)"/>
    <property type="match status" value="1"/>
</dbReference>
<evidence type="ECO:0000256" key="2">
    <source>
        <dbReference type="SAM" id="MobiDB-lite"/>
    </source>
</evidence>
<feature type="signal peptide" evidence="3">
    <location>
        <begin position="1"/>
        <end position="22"/>
    </location>
</feature>
<keyword evidence="1" id="KW-0378">Hydrolase</keyword>
<accession>A0AAX6ER31</accession>
<evidence type="ECO:0000259" key="4">
    <source>
        <dbReference type="PROSITE" id="PS51182"/>
    </source>
</evidence>
<dbReference type="Gene3D" id="3.90.190.10">
    <property type="entry name" value="Protein tyrosine phosphatase superfamily"/>
    <property type="match status" value="1"/>
</dbReference>
<dbReference type="InterPro" id="IPR029021">
    <property type="entry name" value="Prot-tyrosine_phosphatase-like"/>
</dbReference>